<dbReference type="Gene3D" id="2.60.40.10">
    <property type="entry name" value="Immunoglobulins"/>
    <property type="match status" value="1"/>
</dbReference>
<dbReference type="Proteomes" id="UP000515158">
    <property type="component" value="Unplaced"/>
</dbReference>
<dbReference type="KEGG" id="tpal:117642976"/>
<accession>A0A6P8YCV6</accession>
<dbReference type="InterPro" id="IPR036179">
    <property type="entry name" value="Ig-like_dom_sf"/>
</dbReference>
<evidence type="ECO:0000313" key="3">
    <source>
        <dbReference type="RefSeq" id="XP_034237503.1"/>
    </source>
</evidence>
<proteinExistence type="predicted"/>
<evidence type="ECO:0000259" key="1">
    <source>
        <dbReference type="PROSITE" id="PS50835"/>
    </source>
</evidence>
<dbReference type="RefSeq" id="XP_034237503.1">
    <property type="nucleotide sequence ID" value="XM_034381612.1"/>
</dbReference>
<evidence type="ECO:0000313" key="2">
    <source>
        <dbReference type="Proteomes" id="UP000515158"/>
    </source>
</evidence>
<organism evidence="3">
    <name type="scientific">Thrips palmi</name>
    <name type="common">Melon thrips</name>
    <dbReference type="NCBI Taxonomy" id="161013"/>
    <lineage>
        <taxon>Eukaryota</taxon>
        <taxon>Metazoa</taxon>
        <taxon>Ecdysozoa</taxon>
        <taxon>Arthropoda</taxon>
        <taxon>Hexapoda</taxon>
        <taxon>Insecta</taxon>
        <taxon>Pterygota</taxon>
        <taxon>Neoptera</taxon>
        <taxon>Paraneoptera</taxon>
        <taxon>Thysanoptera</taxon>
        <taxon>Terebrantia</taxon>
        <taxon>Thripoidea</taxon>
        <taxon>Thripidae</taxon>
        <taxon>Thrips</taxon>
    </lineage>
</organism>
<sequence>MSPPASLEFSNSSGVAVSCEARGSPEPDVRWIDASGKDAVTLPRIREVLANGSLYFPAFPGELYSSEVHTATYRCAASNAAGTILSREMRVRAGEYHFTLPSKTNKKRGI</sequence>
<dbReference type="SUPFAM" id="SSF48726">
    <property type="entry name" value="Immunoglobulin"/>
    <property type="match status" value="1"/>
</dbReference>
<dbReference type="AlphaFoldDB" id="A0A6P8YCV6"/>
<keyword evidence="2" id="KW-1185">Reference proteome</keyword>
<dbReference type="InterPro" id="IPR007110">
    <property type="entry name" value="Ig-like_dom"/>
</dbReference>
<dbReference type="OrthoDB" id="152385at2759"/>
<dbReference type="GeneID" id="117642976"/>
<dbReference type="PROSITE" id="PS50835">
    <property type="entry name" value="IG_LIKE"/>
    <property type="match status" value="1"/>
</dbReference>
<gene>
    <name evidence="3" type="primary">LOC117642976</name>
</gene>
<reference evidence="3" key="1">
    <citation type="submission" date="2025-08" db="UniProtKB">
        <authorList>
            <consortium name="RefSeq"/>
        </authorList>
    </citation>
    <scope>IDENTIFICATION</scope>
    <source>
        <tissue evidence="3">Total insect</tissue>
    </source>
</reference>
<name>A0A6P8YCV6_THRPL</name>
<feature type="domain" description="Ig-like" evidence="1">
    <location>
        <begin position="1"/>
        <end position="92"/>
    </location>
</feature>
<protein>
    <submittedName>
        <fullName evidence="3">Down syndrome cell adhesion molecule-like protein Dscam2</fullName>
    </submittedName>
</protein>
<dbReference type="InParanoid" id="A0A6P8YCV6"/>
<dbReference type="InterPro" id="IPR013783">
    <property type="entry name" value="Ig-like_fold"/>
</dbReference>